<dbReference type="EMBL" id="LCRA01000007">
    <property type="protein sequence ID" value="KKW27791.1"/>
    <property type="molecule type" value="Genomic_DNA"/>
</dbReference>
<comment type="caution">
    <text evidence="1">The sequence shown here is derived from an EMBL/GenBank/DDBJ whole genome shotgun (WGS) entry which is preliminary data.</text>
</comment>
<reference evidence="1 2" key="1">
    <citation type="journal article" date="2015" name="Nature">
        <title>rRNA introns, odd ribosomes, and small enigmatic genomes across a large radiation of phyla.</title>
        <authorList>
            <person name="Brown C.T."/>
            <person name="Hug L.A."/>
            <person name="Thomas B.C."/>
            <person name="Sharon I."/>
            <person name="Castelle C.J."/>
            <person name="Singh A."/>
            <person name="Wilkins M.J."/>
            <person name="Williams K.H."/>
            <person name="Banfield J.F."/>
        </authorList>
    </citation>
    <scope>NUCLEOTIDE SEQUENCE [LARGE SCALE GENOMIC DNA]</scope>
</reference>
<proteinExistence type="predicted"/>
<dbReference type="Proteomes" id="UP000034185">
    <property type="component" value="Unassembled WGS sequence"/>
</dbReference>
<organism evidence="1 2">
    <name type="scientific">Candidatus Kaiserbacteria bacterium GW2011_GWB1_52_6</name>
    <dbReference type="NCBI Taxonomy" id="1618674"/>
    <lineage>
        <taxon>Bacteria</taxon>
        <taxon>Candidatus Kaiseribacteriota</taxon>
    </lineage>
</organism>
<gene>
    <name evidence="1" type="ORF">UY70_C0007G0002</name>
</gene>
<evidence type="ECO:0000313" key="1">
    <source>
        <dbReference type="EMBL" id="KKW27791.1"/>
    </source>
</evidence>
<evidence type="ECO:0000313" key="2">
    <source>
        <dbReference type="Proteomes" id="UP000034185"/>
    </source>
</evidence>
<protein>
    <submittedName>
        <fullName evidence="1">Uncharacterized protein</fullName>
    </submittedName>
</protein>
<accession>A0A0G1X9Y0</accession>
<dbReference type="AlphaFoldDB" id="A0A0G1X9Y0"/>
<sequence>MRVIDRQLRQKVKRASKKMGLPEREVVERAVSSYLGSLEDVAALQKELRMWDILSARTMQKYDF</sequence>
<name>A0A0G1X9Y0_9BACT</name>